<comment type="caution">
    <text evidence="7">The sequence shown here is derived from an EMBL/GenBank/DDBJ whole genome shotgun (WGS) entry which is preliminary data.</text>
</comment>
<evidence type="ECO:0000256" key="3">
    <source>
        <dbReference type="ARBA" id="ARBA00022448"/>
    </source>
</evidence>
<dbReference type="InterPro" id="IPR005967">
    <property type="entry name" value="ThiB"/>
</dbReference>
<reference evidence="7" key="1">
    <citation type="submission" date="2020-11" db="EMBL/GenBank/DDBJ databases">
        <authorList>
            <person name="Kim M.K."/>
        </authorList>
    </citation>
    <scope>NUCLEOTIDE SEQUENCE</scope>
    <source>
        <strain evidence="7">BT350</strain>
    </source>
</reference>
<dbReference type="EMBL" id="JADQDO010000002">
    <property type="protein sequence ID" value="MBF9232683.1"/>
    <property type="molecule type" value="Genomic_DNA"/>
</dbReference>
<keyword evidence="8" id="KW-1185">Reference proteome</keyword>
<keyword evidence="4 6" id="KW-0732">Signal</keyword>
<evidence type="ECO:0000313" key="7">
    <source>
        <dbReference type="EMBL" id="MBF9232683.1"/>
    </source>
</evidence>
<dbReference type="Proteomes" id="UP000599312">
    <property type="component" value="Unassembled WGS sequence"/>
</dbReference>
<dbReference type="GO" id="GO:0015888">
    <property type="term" value="P:thiamine transport"/>
    <property type="evidence" value="ECO:0007669"/>
    <property type="project" value="InterPro"/>
</dbReference>
<feature type="chain" id="PRO_5036818918" evidence="6">
    <location>
        <begin position="22"/>
        <end position="334"/>
    </location>
</feature>
<name>A0A931BQE8_9HYPH</name>
<comment type="similarity">
    <text evidence="2">Belongs to the bacterial solute-binding protein 1 family.</text>
</comment>
<comment type="subcellular location">
    <subcellularLocation>
        <location evidence="1">Periplasm</location>
    </subcellularLocation>
</comment>
<dbReference type="PANTHER" id="PTHR30006:SF3">
    <property type="entry name" value="THIAMINE-BINDING PERIPLASMIC PROTEIN"/>
    <property type="match status" value="1"/>
</dbReference>
<protein>
    <submittedName>
        <fullName evidence="7">Thiamine ABC transporter substrate binding subunit</fullName>
    </submittedName>
</protein>
<dbReference type="AlphaFoldDB" id="A0A931BQE8"/>
<dbReference type="RefSeq" id="WP_196270688.1">
    <property type="nucleotide sequence ID" value="NZ_JADQDO010000002.1"/>
</dbReference>
<organism evidence="7 8">
    <name type="scientific">Microvirga alba</name>
    <dbReference type="NCBI Taxonomy" id="2791025"/>
    <lineage>
        <taxon>Bacteria</taxon>
        <taxon>Pseudomonadati</taxon>
        <taxon>Pseudomonadota</taxon>
        <taxon>Alphaproteobacteria</taxon>
        <taxon>Hyphomicrobiales</taxon>
        <taxon>Methylobacteriaceae</taxon>
        <taxon>Microvirga</taxon>
    </lineage>
</organism>
<evidence type="ECO:0000256" key="1">
    <source>
        <dbReference type="ARBA" id="ARBA00004418"/>
    </source>
</evidence>
<dbReference type="SUPFAM" id="SSF53850">
    <property type="entry name" value="Periplasmic binding protein-like II"/>
    <property type="match status" value="1"/>
</dbReference>
<dbReference type="Gene3D" id="3.40.190.10">
    <property type="entry name" value="Periplasmic binding protein-like II"/>
    <property type="match status" value="2"/>
</dbReference>
<keyword evidence="3" id="KW-0813">Transport</keyword>
<dbReference type="InterPro" id="IPR005948">
    <property type="entry name" value="ThiB-like"/>
</dbReference>
<dbReference type="GO" id="GO:0030288">
    <property type="term" value="C:outer membrane-bounded periplasmic space"/>
    <property type="evidence" value="ECO:0007669"/>
    <property type="project" value="InterPro"/>
</dbReference>
<sequence length="334" mass="36877">MLRRLSVLILSLWFATGLAQAQPKPTLTVYTYSSFSGKYGPGKVIKERFEATCNCELVWVTSEDAGSMVGRLRLEGDGTKADAVVGLDMNLAAEAKALGLFAPHGAAAKDLSLPIQWADDTFIPFDWGYYAFVYDANKLSNPPKSLKELVESPNGPKVVLQDPRTSAPGLGLLLWMRQVYGDKADEAWAQLKPRVVTFTKGWSEAYGLFLKGEADMVLSYTTSPAYHIVAEKKDNYKAAPFAEGHYLHVELAGMTRTTKQPELAKKFMDFILSDAFQSAIPDTNWMYPAKNPPSGSPTIFTGMIQPSKALLFTPEEVQQNRRAFTDGWLNATAR</sequence>
<dbReference type="InterPro" id="IPR006061">
    <property type="entry name" value="SBP_1_CS"/>
</dbReference>
<dbReference type="GO" id="GO:0030975">
    <property type="term" value="F:thiamine binding"/>
    <property type="evidence" value="ECO:0007669"/>
    <property type="project" value="InterPro"/>
</dbReference>
<dbReference type="NCBIfam" id="TIGR01254">
    <property type="entry name" value="sfuA"/>
    <property type="match status" value="1"/>
</dbReference>
<gene>
    <name evidence="7" type="ORF">I2H38_04745</name>
</gene>
<proteinExistence type="inferred from homology"/>
<dbReference type="PROSITE" id="PS01037">
    <property type="entry name" value="SBP_BACTERIAL_1"/>
    <property type="match status" value="1"/>
</dbReference>
<evidence type="ECO:0000313" key="8">
    <source>
        <dbReference type="Proteomes" id="UP000599312"/>
    </source>
</evidence>
<evidence type="ECO:0000256" key="4">
    <source>
        <dbReference type="ARBA" id="ARBA00022729"/>
    </source>
</evidence>
<feature type="signal peptide" evidence="6">
    <location>
        <begin position="1"/>
        <end position="21"/>
    </location>
</feature>
<keyword evidence="5" id="KW-0574">Periplasm</keyword>
<evidence type="ECO:0000256" key="5">
    <source>
        <dbReference type="ARBA" id="ARBA00022764"/>
    </source>
</evidence>
<dbReference type="Pfam" id="PF13343">
    <property type="entry name" value="SBP_bac_6"/>
    <property type="match status" value="1"/>
</dbReference>
<evidence type="ECO:0000256" key="6">
    <source>
        <dbReference type="SAM" id="SignalP"/>
    </source>
</evidence>
<dbReference type="GO" id="GO:0030976">
    <property type="term" value="F:thiamine pyrophosphate binding"/>
    <property type="evidence" value="ECO:0007669"/>
    <property type="project" value="TreeGrafter"/>
</dbReference>
<evidence type="ECO:0000256" key="2">
    <source>
        <dbReference type="ARBA" id="ARBA00008520"/>
    </source>
</evidence>
<dbReference type="NCBIfam" id="TIGR01276">
    <property type="entry name" value="thiB"/>
    <property type="match status" value="1"/>
</dbReference>
<dbReference type="PANTHER" id="PTHR30006">
    <property type="entry name" value="THIAMINE-BINDING PERIPLASMIC PROTEIN-RELATED"/>
    <property type="match status" value="1"/>
</dbReference>
<accession>A0A931BQE8</accession>
<dbReference type="GO" id="GO:0055085">
    <property type="term" value="P:transmembrane transport"/>
    <property type="evidence" value="ECO:0007669"/>
    <property type="project" value="InterPro"/>
</dbReference>
<dbReference type="CDD" id="cd13545">
    <property type="entry name" value="PBP2_TbpA"/>
    <property type="match status" value="1"/>
</dbReference>